<comment type="caution">
    <text evidence="1">The sequence shown here is derived from an EMBL/GenBank/DDBJ whole genome shotgun (WGS) entry which is preliminary data.</text>
</comment>
<keyword evidence="2" id="KW-1185">Reference proteome</keyword>
<proteinExistence type="predicted"/>
<gene>
    <name evidence="1" type="ORF">M9H77_08654</name>
</gene>
<dbReference type="EMBL" id="CM044702">
    <property type="protein sequence ID" value="KAI5677704.1"/>
    <property type="molecule type" value="Genomic_DNA"/>
</dbReference>
<name>A0ACC0BYD8_CATRO</name>
<protein>
    <submittedName>
        <fullName evidence="1">Uncharacterized protein</fullName>
    </submittedName>
</protein>
<dbReference type="Proteomes" id="UP001060085">
    <property type="component" value="Linkage Group LG02"/>
</dbReference>
<evidence type="ECO:0000313" key="2">
    <source>
        <dbReference type="Proteomes" id="UP001060085"/>
    </source>
</evidence>
<evidence type="ECO:0000313" key="1">
    <source>
        <dbReference type="EMBL" id="KAI5677704.1"/>
    </source>
</evidence>
<reference evidence="2" key="1">
    <citation type="journal article" date="2023" name="Nat. Plants">
        <title>Single-cell RNA sequencing provides a high-resolution roadmap for understanding the multicellular compartmentation of specialized metabolism.</title>
        <authorList>
            <person name="Sun S."/>
            <person name="Shen X."/>
            <person name="Li Y."/>
            <person name="Li Y."/>
            <person name="Wang S."/>
            <person name="Li R."/>
            <person name="Zhang H."/>
            <person name="Shen G."/>
            <person name="Guo B."/>
            <person name="Wei J."/>
            <person name="Xu J."/>
            <person name="St-Pierre B."/>
            <person name="Chen S."/>
            <person name="Sun C."/>
        </authorList>
    </citation>
    <scope>NUCLEOTIDE SEQUENCE [LARGE SCALE GENOMIC DNA]</scope>
</reference>
<accession>A0ACC0BYD8</accession>
<sequence length="184" mass="20707">MRWLPPNYLPLLPFSILEGRLLLKVSFPKLLRTTIGYASELCQSLSGISISEADASLLVTDKCKIISFPFGSNPTSPVGHTIMHRYSVLALITTGLWPGIDKPRGEFYGQCYLRCCYNASCAAFEQIAYLEQNIIKLKELQAGSNSAKDDLLHRCQEHEEWKEKVSLEATVQSRVEIAYLHRGQ</sequence>
<organism evidence="1 2">
    <name type="scientific">Catharanthus roseus</name>
    <name type="common">Madagascar periwinkle</name>
    <name type="synonym">Vinca rosea</name>
    <dbReference type="NCBI Taxonomy" id="4058"/>
    <lineage>
        <taxon>Eukaryota</taxon>
        <taxon>Viridiplantae</taxon>
        <taxon>Streptophyta</taxon>
        <taxon>Embryophyta</taxon>
        <taxon>Tracheophyta</taxon>
        <taxon>Spermatophyta</taxon>
        <taxon>Magnoliopsida</taxon>
        <taxon>eudicotyledons</taxon>
        <taxon>Gunneridae</taxon>
        <taxon>Pentapetalae</taxon>
        <taxon>asterids</taxon>
        <taxon>lamiids</taxon>
        <taxon>Gentianales</taxon>
        <taxon>Apocynaceae</taxon>
        <taxon>Rauvolfioideae</taxon>
        <taxon>Vinceae</taxon>
        <taxon>Catharanthinae</taxon>
        <taxon>Catharanthus</taxon>
    </lineage>
</organism>